<dbReference type="OrthoDB" id="312630at2157"/>
<evidence type="ECO:0000313" key="3">
    <source>
        <dbReference type="EMBL" id="SFS07283.1"/>
    </source>
</evidence>
<gene>
    <name evidence="3" type="ORF">SAMN05216559_3190</name>
</gene>
<dbReference type="RefSeq" id="WP_089817525.1">
    <property type="nucleotide sequence ID" value="NZ_FOZK01000003.1"/>
</dbReference>
<keyword evidence="2" id="KW-0472">Membrane</keyword>
<evidence type="ECO:0000256" key="2">
    <source>
        <dbReference type="SAM" id="Phobius"/>
    </source>
</evidence>
<accession>A0A1I6LV05</accession>
<dbReference type="InterPro" id="IPR043826">
    <property type="entry name" value="DUF5803"/>
</dbReference>
<dbReference type="STRING" id="767519.SAMN05216559_3190"/>
<dbReference type="Proteomes" id="UP000199062">
    <property type="component" value="Unassembled WGS sequence"/>
</dbReference>
<sequence>MRRRLALFGLLAVLVALAGCSSVFGPGEPDQAALNENATYEWDTDRNVSIVVNRSSYEAVYDASNTSTLELYERDELGTENNLQISALRYRYENGTVIDSNSSALSVEQTRERTILDLPNDSTGQVAFTSERHGKQFTTPVFVEGSTAVRLPENARVGVPLLSQVSPGNYETEVNDEGYMVVTWDDVTSQSLRVRWYLQRDLLLFTGVAVVAILVGSGGALYYYRQILQLKRRREESAIDVDGDDDPRDRGPPPGMR</sequence>
<keyword evidence="2" id="KW-1133">Transmembrane helix</keyword>
<dbReference type="EMBL" id="FOZK01000003">
    <property type="protein sequence ID" value="SFS07283.1"/>
    <property type="molecule type" value="Genomic_DNA"/>
</dbReference>
<protein>
    <recommendedName>
        <fullName evidence="5">Lipoprotein</fullName>
    </recommendedName>
</protein>
<evidence type="ECO:0008006" key="5">
    <source>
        <dbReference type="Google" id="ProtNLM"/>
    </source>
</evidence>
<feature type="transmembrane region" description="Helical" evidence="2">
    <location>
        <begin position="202"/>
        <end position="224"/>
    </location>
</feature>
<dbReference type="PROSITE" id="PS51257">
    <property type="entry name" value="PROKAR_LIPOPROTEIN"/>
    <property type="match status" value="1"/>
</dbReference>
<dbReference type="Pfam" id="PF19119">
    <property type="entry name" value="DUF5803"/>
    <property type="match status" value="1"/>
</dbReference>
<evidence type="ECO:0000256" key="1">
    <source>
        <dbReference type="SAM" id="MobiDB-lite"/>
    </source>
</evidence>
<organism evidence="3 4">
    <name type="scientific">Halomicrobium zhouii</name>
    <dbReference type="NCBI Taxonomy" id="767519"/>
    <lineage>
        <taxon>Archaea</taxon>
        <taxon>Methanobacteriati</taxon>
        <taxon>Methanobacteriota</taxon>
        <taxon>Stenosarchaea group</taxon>
        <taxon>Halobacteria</taxon>
        <taxon>Halobacteriales</taxon>
        <taxon>Haloarculaceae</taxon>
        <taxon>Halomicrobium</taxon>
    </lineage>
</organism>
<proteinExistence type="predicted"/>
<reference evidence="3 4" key="1">
    <citation type="submission" date="2016-10" db="EMBL/GenBank/DDBJ databases">
        <authorList>
            <person name="de Groot N.N."/>
        </authorList>
    </citation>
    <scope>NUCLEOTIDE SEQUENCE [LARGE SCALE GENOMIC DNA]</scope>
    <source>
        <strain evidence="3 4">CGMCC 1.10457</strain>
    </source>
</reference>
<keyword evidence="2" id="KW-0812">Transmembrane</keyword>
<keyword evidence="4" id="KW-1185">Reference proteome</keyword>
<feature type="region of interest" description="Disordered" evidence="1">
    <location>
        <begin position="236"/>
        <end position="257"/>
    </location>
</feature>
<dbReference type="AlphaFoldDB" id="A0A1I6LV05"/>
<evidence type="ECO:0000313" key="4">
    <source>
        <dbReference type="Proteomes" id="UP000199062"/>
    </source>
</evidence>
<name>A0A1I6LV05_9EURY</name>